<organism evidence="11 12">
    <name type="scientific">Desmophyllum pertusum</name>
    <dbReference type="NCBI Taxonomy" id="174260"/>
    <lineage>
        <taxon>Eukaryota</taxon>
        <taxon>Metazoa</taxon>
        <taxon>Cnidaria</taxon>
        <taxon>Anthozoa</taxon>
        <taxon>Hexacorallia</taxon>
        <taxon>Scleractinia</taxon>
        <taxon>Caryophylliina</taxon>
        <taxon>Caryophylliidae</taxon>
        <taxon>Desmophyllum</taxon>
    </lineage>
</organism>
<evidence type="ECO:0000256" key="5">
    <source>
        <dbReference type="ARBA" id="ARBA00022989"/>
    </source>
</evidence>
<evidence type="ECO:0000256" key="10">
    <source>
        <dbReference type="SAM" id="SignalP"/>
    </source>
</evidence>
<comment type="subcellular location">
    <subcellularLocation>
        <location evidence="2">Membrane</location>
    </subcellularLocation>
    <subcellularLocation>
        <location evidence="1">Mitochondrion</location>
    </subcellularLocation>
</comment>
<keyword evidence="4 9" id="KW-0812">Transmembrane</keyword>
<keyword evidence="8 9" id="KW-0472">Membrane</keyword>
<proteinExistence type="inferred from homology"/>
<dbReference type="Gene3D" id="1.20.5.340">
    <property type="match status" value="1"/>
</dbReference>
<dbReference type="EMBL" id="MU826827">
    <property type="protein sequence ID" value="KAJ7374491.1"/>
    <property type="molecule type" value="Genomic_DNA"/>
</dbReference>
<dbReference type="OrthoDB" id="889336at2759"/>
<dbReference type="AlphaFoldDB" id="A0A9W9Z3G1"/>
<dbReference type="Pfam" id="PF07798">
    <property type="entry name" value="CCDC90-like"/>
    <property type="match status" value="1"/>
</dbReference>
<gene>
    <name evidence="11" type="primary">MCUR1</name>
    <name evidence="11" type="ORF">OS493_004828</name>
</gene>
<evidence type="ECO:0000256" key="2">
    <source>
        <dbReference type="ARBA" id="ARBA00004370"/>
    </source>
</evidence>
<evidence type="ECO:0000256" key="1">
    <source>
        <dbReference type="ARBA" id="ARBA00004173"/>
    </source>
</evidence>
<comment type="similarity">
    <text evidence="3">Belongs to the CCDC90 family.</text>
</comment>
<keyword evidence="7" id="KW-0496">Mitochondrion</keyword>
<accession>A0A9W9Z3G1</accession>
<feature type="transmembrane region" description="Helical" evidence="9">
    <location>
        <begin position="246"/>
        <end position="268"/>
    </location>
</feature>
<protein>
    <submittedName>
        <fullName evidence="11">Uncharacterized protein</fullName>
    </submittedName>
</protein>
<evidence type="ECO:0000313" key="12">
    <source>
        <dbReference type="Proteomes" id="UP001163046"/>
    </source>
</evidence>
<comment type="caution">
    <text evidence="11">The sequence shown here is derived from an EMBL/GenBank/DDBJ whole genome shotgun (WGS) entry which is preliminary data.</text>
</comment>
<reference evidence="11" key="1">
    <citation type="submission" date="2023-01" db="EMBL/GenBank/DDBJ databases">
        <title>Genome assembly of the deep-sea coral Lophelia pertusa.</title>
        <authorList>
            <person name="Herrera S."/>
            <person name="Cordes E."/>
        </authorList>
    </citation>
    <scope>NUCLEOTIDE SEQUENCE</scope>
    <source>
        <strain evidence="11">USNM1676648</strain>
        <tissue evidence="11">Polyp</tissue>
    </source>
</reference>
<feature type="signal peptide" evidence="10">
    <location>
        <begin position="1"/>
        <end position="21"/>
    </location>
</feature>
<evidence type="ECO:0000256" key="9">
    <source>
        <dbReference type="SAM" id="Phobius"/>
    </source>
</evidence>
<dbReference type="PANTHER" id="PTHR14360:SF1">
    <property type="entry name" value="PROTEIN FMP32, MITOCHONDRIAL"/>
    <property type="match status" value="1"/>
</dbReference>
<dbReference type="InterPro" id="IPR024461">
    <property type="entry name" value="CCDC90-like"/>
</dbReference>
<dbReference type="GO" id="GO:0005739">
    <property type="term" value="C:mitochondrion"/>
    <property type="evidence" value="ECO:0007669"/>
    <property type="project" value="UniProtKB-SubCell"/>
</dbReference>
<keyword evidence="5 9" id="KW-1133">Transmembrane helix</keyword>
<dbReference type="GO" id="GO:0016020">
    <property type="term" value="C:membrane"/>
    <property type="evidence" value="ECO:0007669"/>
    <property type="project" value="UniProtKB-SubCell"/>
</dbReference>
<evidence type="ECO:0000256" key="8">
    <source>
        <dbReference type="ARBA" id="ARBA00023136"/>
    </source>
</evidence>
<keyword evidence="6" id="KW-0175">Coiled coil</keyword>
<evidence type="ECO:0000256" key="4">
    <source>
        <dbReference type="ARBA" id="ARBA00022692"/>
    </source>
</evidence>
<sequence length="270" mass="30381">MFKSNHVLLSSCLNLFRSCQCGRITNNINLKLTGFTRTSNLSTTAGLHNLLLLSTSRCSALYFHGGKEPNAKGCWRRSKSNSSYISPSGIIFHFDTHKLVRRLQDNGYSEAQAESLTTTLVEIIASSVLSVTDSTVSKIDQERLEVKFQGIVDSVRNEMFVLEKGKFTRIQEENQKLRDDVKSLKGILEDEVAKLRGGMALDFSLEKSRVKEELAVRDQRIKDAENRIETEVAKLGTQLEAQKLDLIKYLIGSLLSCLTLFLAVWRFVKA</sequence>
<dbReference type="Proteomes" id="UP001163046">
    <property type="component" value="Unassembled WGS sequence"/>
</dbReference>
<dbReference type="PANTHER" id="PTHR14360">
    <property type="entry name" value="PROTEIN FMP32, MITOCHONDRIAL"/>
    <property type="match status" value="1"/>
</dbReference>
<evidence type="ECO:0000313" key="11">
    <source>
        <dbReference type="EMBL" id="KAJ7374491.1"/>
    </source>
</evidence>
<feature type="chain" id="PRO_5040981078" evidence="10">
    <location>
        <begin position="22"/>
        <end position="270"/>
    </location>
</feature>
<keyword evidence="12" id="KW-1185">Reference proteome</keyword>
<name>A0A9W9Z3G1_9CNID</name>
<keyword evidence="10" id="KW-0732">Signal</keyword>
<evidence type="ECO:0000256" key="7">
    <source>
        <dbReference type="ARBA" id="ARBA00023128"/>
    </source>
</evidence>
<evidence type="ECO:0000256" key="6">
    <source>
        <dbReference type="ARBA" id="ARBA00023054"/>
    </source>
</evidence>
<evidence type="ECO:0000256" key="3">
    <source>
        <dbReference type="ARBA" id="ARBA00007224"/>
    </source>
</evidence>